<evidence type="ECO:0000259" key="3">
    <source>
        <dbReference type="PROSITE" id="PS51371"/>
    </source>
</evidence>
<comment type="caution">
    <text evidence="4">The sequence shown here is derived from an EMBL/GenBank/DDBJ whole genome shotgun (WGS) entry which is preliminary data.</text>
</comment>
<proteinExistence type="predicted"/>
<sequence length="522" mass="57132">FFAFLPGLHCLMVSPIIRQFHQATRFIYRGERAPRLVYVTDGGVQDCTAIVQLMRRRRKRILLVLAAADPHDELEVLWSAMCCAIDQQVGTFFDPSGNYRDVRAVMQEFGDRKEMPFLRLGIRYGGWSRAKEAPTFSLLGELLVVKNRMPPSLRGMQAGSLLTEEEVKSGKPSSGRTLGCRQALEAEDLGGFCCCDCCHGIGCNCGPKFPHLSGANYLWLTPILFANLCRLGYEADFACTVRAGTLVMHEGEVVGVITENDILAALMDGIDRDIQLDLWLRGGEARLPGCMVNALTIYPAMSLLKAAERMACQAEKDSGYACHHLLVSNGSQPHLVSDLDVAKSLISNLPKRSRAAVFVEVKEAMKPRANVATCRLGDKLIDAYRIMYESRQNCVLVLEGLGDVEGENVLNPEDEGSHIHGVITISDAMRTFSECQTGDNIRVQGFLNGLTAAEHFTAPGRSILESQSLLEAAELMSELGVHHLIVLSARHDQKEIVGVLSALDIICAVSSPSWLHGTDGGA</sequence>
<evidence type="ECO:0000256" key="2">
    <source>
        <dbReference type="PROSITE-ProRule" id="PRU00703"/>
    </source>
</evidence>
<evidence type="ECO:0000256" key="1">
    <source>
        <dbReference type="ARBA" id="ARBA00023122"/>
    </source>
</evidence>
<dbReference type="PROSITE" id="PS51371">
    <property type="entry name" value="CBS"/>
    <property type="match status" value="2"/>
</dbReference>
<dbReference type="Pfam" id="PF00571">
    <property type="entry name" value="CBS"/>
    <property type="match status" value="1"/>
</dbReference>
<dbReference type="EMBL" id="CAJNJA010009266">
    <property type="protein sequence ID" value="CAE7244906.1"/>
    <property type="molecule type" value="Genomic_DNA"/>
</dbReference>
<feature type="domain" description="CBS" evidence="3">
    <location>
        <begin position="456"/>
        <end position="515"/>
    </location>
</feature>
<evidence type="ECO:0000313" key="5">
    <source>
        <dbReference type="Proteomes" id="UP000601435"/>
    </source>
</evidence>
<protein>
    <submittedName>
        <fullName evidence="4">Yop-1 protein</fullName>
    </submittedName>
</protein>
<dbReference type="Gene3D" id="3.10.580.10">
    <property type="entry name" value="CBS-domain"/>
    <property type="match status" value="2"/>
</dbReference>
<feature type="non-terminal residue" evidence="4">
    <location>
        <position position="522"/>
    </location>
</feature>
<dbReference type="InterPro" id="IPR051257">
    <property type="entry name" value="Diverse_CBS-Domain"/>
</dbReference>
<dbReference type="SUPFAM" id="SSF54631">
    <property type="entry name" value="CBS-domain pair"/>
    <property type="match status" value="2"/>
</dbReference>
<keyword evidence="5" id="KW-1185">Reference proteome</keyword>
<dbReference type="Proteomes" id="UP000601435">
    <property type="component" value="Unassembled WGS sequence"/>
</dbReference>
<dbReference type="OrthoDB" id="447599at2759"/>
<organism evidence="4 5">
    <name type="scientific">Symbiodinium necroappetens</name>
    <dbReference type="NCBI Taxonomy" id="1628268"/>
    <lineage>
        <taxon>Eukaryota</taxon>
        <taxon>Sar</taxon>
        <taxon>Alveolata</taxon>
        <taxon>Dinophyceae</taxon>
        <taxon>Suessiales</taxon>
        <taxon>Symbiodiniaceae</taxon>
        <taxon>Symbiodinium</taxon>
    </lineage>
</organism>
<dbReference type="SMART" id="SM00116">
    <property type="entry name" value="CBS"/>
    <property type="match status" value="2"/>
</dbReference>
<dbReference type="AlphaFoldDB" id="A0A812LKA6"/>
<dbReference type="InterPro" id="IPR046342">
    <property type="entry name" value="CBS_dom_sf"/>
</dbReference>
<feature type="domain" description="CBS" evidence="3">
    <location>
        <begin position="365"/>
        <end position="440"/>
    </location>
</feature>
<dbReference type="InterPro" id="IPR000644">
    <property type="entry name" value="CBS_dom"/>
</dbReference>
<name>A0A812LKA6_9DINO</name>
<evidence type="ECO:0000313" key="4">
    <source>
        <dbReference type="EMBL" id="CAE7244906.1"/>
    </source>
</evidence>
<keyword evidence="1 2" id="KW-0129">CBS domain</keyword>
<reference evidence="4" key="1">
    <citation type="submission" date="2021-02" db="EMBL/GenBank/DDBJ databases">
        <authorList>
            <person name="Dougan E. K."/>
            <person name="Rhodes N."/>
            <person name="Thang M."/>
            <person name="Chan C."/>
        </authorList>
    </citation>
    <scope>NUCLEOTIDE SEQUENCE</scope>
</reference>
<dbReference type="PANTHER" id="PTHR43080:SF2">
    <property type="entry name" value="CBS DOMAIN-CONTAINING PROTEIN"/>
    <property type="match status" value="1"/>
</dbReference>
<dbReference type="CDD" id="cd02205">
    <property type="entry name" value="CBS_pair_SF"/>
    <property type="match status" value="1"/>
</dbReference>
<dbReference type="PANTHER" id="PTHR43080">
    <property type="entry name" value="CBS DOMAIN-CONTAINING PROTEIN CBSX3, MITOCHONDRIAL"/>
    <property type="match status" value="1"/>
</dbReference>
<gene>
    <name evidence="4" type="primary">yop-1</name>
    <name evidence="4" type="ORF">SNEC2469_LOCUS4703</name>
</gene>
<accession>A0A812LKA6</accession>